<dbReference type="RefSeq" id="WP_204445666.1">
    <property type="nucleotide sequence ID" value="NZ_JACJKY010000006.1"/>
</dbReference>
<gene>
    <name evidence="2" type="ORF">H6A12_05530</name>
</gene>
<protein>
    <submittedName>
        <fullName evidence="2">Collagen-like protein</fullName>
    </submittedName>
</protein>
<name>A0A938X5Z6_9FIRM</name>
<reference evidence="2" key="2">
    <citation type="journal article" date="2021" name="Sci. Rep.">
        <title>The distribution of antibiotic resistance genes in chicken gut microbiota commensals.</title>
        <authorList>
            <person name="Juricova H."/>
            <person name="Matiasovicova J."/>
            <person name="Kubasova T."/>
            <person name="Cejkova D."/>
            <person name="Rychlik I."/>
        </authorList>
    </citation>
    <scope>NUCLEOTIDE SEQUENCE</scope>
    <source>
        <strain evidence="2">An559</strain>
    </source>
</reference>
<dbReference type="PANTHER" id="PTHR24637:SF422">
    <property type="entry name" value="COLLAGEN IV NC1 DOMAIN-CONTAINING PROTEIN"/>
    <property type="match status" value="1"/>
</dbReference>
<sequence>MKRYCCQCCSPIFSGTGATGPTGVTGATGATGPTGVTGATGATGPTGVTGATGATGPTGVTGATGATGPMGVTGATGATGSTGVTGATGATGPTGAAGIVPDDVFASFNTFQAQFTMGSRIALFPDVTDPTGHITQIDSQQIALQPGYYLVSCKVSAVFRSGNYMQITPFYNGTAHLETGIYFATPGAGSACGSSFIIIDAPVQTPLFFTYSGSADARDGEVNLTIVKLRRSV</sequence>
<keyword evidence="2" id="KW-0176">Collagen</keyword>
<comment type="caution">
    <text evidence="2">The sequence shown here is derived from an EMBL/GenBank/DDBJ whole genome shotgun (WGS) entry which is preliminary data.</text>
</comment>
<feature type="region of interest" description="Disordered" evidence="1">
    <location>
        <begin position="30"/>
        <end position="74"/>
    </location>
</feature>
<dbReference type="Pfam" id="PF01391">
    <property type="entry name" value="Collagen"/>
    <property type="match status" value="1"/>
</dbReference>
<keyword evidence="3" id="KW-1185">Reference proteome</keyword>
<evidence type="ECO:0000256" key="1">
    <source>
        <dbReference type="SAM" id="MobiDB-lite"/>
    </source>
</evidence>
<proteinExistence type="predicted"/>
<accession>A0A938X5Z6</accession>
<dbReference type="AlphaFoldDB" id="A0A938X5Z6"/>
<dbReference type="Proteomes" id="UP000774750">
    <property type="component" value="Unassembled WGS sequence"/>
</dbReference>
<dbReference type="PANTHER" id="PTHR24637">
    <property type="entry name" value="COLLAGEN"/>
    <property type="match status" value="1"/>
</dbReference>
<organism evidence="2 3">
    <name type="scientific">Merdimmobilis hominis</name>
    <dbReference type="NCBI Taxonomy" id="2897707"/>
    <lineage>
        <taxon>Bacteria</taxon>
        <taxon>Bacillati</taxon>
        <taxon>Bacillota</taxon>
        <taxon>Clostridia</taxon>
        <taxon>Eubacteriales</taxon>
        <taxon>Oscillospiraceae</taxon>
        <taxon>Merdimmobilis</taxon>
    </lineage>
</organism>
<evidence type="ECO:0000313" key="2">
    <source>
        <dbReference type="EMBL" id="MBM6920618.1"/>
    </source>
</evidence>
<reference evidence="2" key="1">
    <citation type="submission" date="2020-08" db="EMBL/GenBank/DDBJ databases">
        <authorList>
            <person name="Cejkova D."/>
            <person name="Kubasova T."/>
            <person name="Jahodarova E."/>
            <person name="Rychlik I."/>
        </authorList>
    </citation>
    <scope>NUCLEOTIDE SEQUENCE</scope>
    <source>
        <strain evidence="2">An559</strain>
    </source>
</reference>
<dbReference type="InterPro" id="IPR008160">
    <property type="entry name" value="Collagen"/>
</dbReference>
<dbReference type="EMBL" id="JACJKY010000006">
    <property type="protein sequence ID" value="MBM6920618.1"/>
    <property type="molecule type" value="Genomic_DNA"/>
</dbReference>
<evidence type="ECO:0000313" key="3">
    <source>
        <dbReference type="Proteomes" id="UP000774750"/>
    </source>
</evidence>